<dbReference type="InterPro" id="IPR000433">
    <property type="entry name" value="Znf_ZZ"/>
</dbReference>
<feature type="region of interest" description="Disordered" evidence="5">
    <location>
        <begin position="126"/>
        <end position="149"/>
    </location>
</feature>
<dbReference type="InterPro" id="IPR043145">
    <property type="entry name" value="Znf_ZZ_sf"/>
</dbReference>
<feature type="compositionally biased region" description="Basic and acidic residues" evidence="5">
    <location>
        <begin position="310"/>
        <end position="327"/>
    </location>
</feature>
<dbReference type="InParanoid" id="A0A1Y2G8H0"/>
<keyword evidence="3" id="KW-0862">Zinc</keyword>
<dbReference type="PROSITE" id="PS50135">
    <property type="entry name" value="ZF_ZZ_2"/>
    <property type="match status" value="2"/>
</dbReference>
<dbReference type="SUPFAM" id="SSF57850">
    <property type="entry name" value="RING/U-box"/>
    <property type="match status" value="3"/>
</dbReference>
<evidence type="ECO:0000256" key="3">
    <source>
        <dbReference type="ARBA" id="ARBA00022833"/>
    </source>
</evidence>
<dbReference type="PROSITE" id="PS01357">
    <property type="entry name" value="ZF_ZZ_1"/>
    <property type="match status" value="2"/>
</dbReference>
<dbReference type="Gene3D" id="3.30.60.90">
    <property type="match status" value="3"/>
</dbReference>
<dbReference type="GO" id="GO:0070013">
    <property type="term" value="C:intracellular organelle lumen"/>
    <property type="evidence" value="ECO:0007669"/>
    <property type="project" value="UniProtKB-ARBA"/>
</dbReference>
<dbReference type="GO" id="GO:0008270">
    <property type="term" value="F:zinc ion binding"/>
    <property type="evidence" value="ECO:0007669"/>
    <property type="project" value="UniProtKB-KW"/>
</dbReference>
<evidence type="ECO:0000256" key="2">
    <source>
        <dbReference type="ARBA" id="ARBA00022771"/>
    </source>
</evidence>
<proteinExistence type="predicted"/>
<dbReference type="GO" id="GO:0005737">
    <property type="term" value="C:cytoplasm"/>
    <property type="evidence" value="ECO:0007669"/>
    <property type="project" value="UniProtKB-ARBA"/>
</dbReference>
<protein>
    <recommendedName>
        <fullName evidence="6">ZZ-type domain-containing protein</fullName>
    </recommendedName>
</protein>
<dbReference type="RefSeq" id="XP_021876443.1">
    <property type="nucleotide sequence ID" value="XM_022025832.1"/>
</dbReference>
<feature type="compositionally biased region" description="Pro residues" evidence="5">
    <location>
        <begin position="134"/>
        <end position="144"/>
    </location>
</feature>
<comment type="caution">
    <text evidence="7">The sequence shown here is derived from an EMBL/GenBank/DDBJ whole genome shotgun (WGS) entry which is preliminary data.</text>
</comment>
<dbReference type="STRING" id="64571.A0A1Y2G8H0"/>
<dbReference type="FunFam" id="3.30.60.90:FF:000007">
    <property type="entry name" value="Next to BRCA1 gene 1 protein"/>
    <property type="match status" value="1"/>
</dbReference>
<sequence length="341" mass="38922">MSVSYEDHNGARKYIETDTDVFEAIKSFIKQPQPSPTMLVIRLDVEPREKVDMSTTLGEKEKKGSPMTDCEDNKQKHAEEGVHDRVYCDICLKNIRGTRWKCHECDNYDLCQNCLPLASRRHSGHSFMPIEAPKQPPTTEPPPYSKQSQKQEHGAYCDICMMTIMGVRHKCIQCPNYDLCEECLPLAGTMHKGHTFFLITYPGQVQIKVDRTPHMSIICDRCNETVYGVRYKCVNCADYDLCGDCEALPEPVHDPTHIMLKIRQPLAGHSGFLIPILPNMYKDVWKKAFACKTRRDAESQTQSSCPQKMPNERRKEKSATPSEKSEDSSDCFVVVDSEEDM</sequence>
<dbReference type="GeneID" id="33567675"/>
<dbReference type="PANTHER" id="PTHR15090">
    <property type="entry name" value="SEQUESTOSOME 1-RELATED"/>
    <property type="match status" value="1"/>
</dbReference>
<organism evidence="7 8">
    <name type="scientific">Lobosporangium transversale</name>
    <dbReference type="NCBI Taxonomy" id="64571"/>
    <lineage>
        <taxon>Eukaryota</taxon>
        <taxon>Fungi</taxon>
        <taxon>Fungi incertae sedis</taxon>
        <taxon>Mucoromycota</taxon>
        <taxon>Mortierellomycotina</taxon>
        <taxon>Mortierellomycetes</taxon>
        <taxon>Mortierellales</taxon>
        <taxon>Mortierellaceae</taxon>
        <taxon>Lobosporangium</taxon>
    </lineage>
</organism>
<dbReference type="SMART" id="SM00291">
    <property type="entry name" value="ZnF_ZZ"/>
    <property type="match status" value="3"/>
</dbReference>
<dbReference type="EMBL" id="MCFF01000059">
    <property type="protein sequence ID" value="ORZ04229.1"/>
    <property type="molecule type" value="Genomic_DNA"/>
</dbReference>
<dbReference type="AlphaFoldDB" id="A0A1Y2G8H0"/>
<evidence type="ECO:0000259" key="6">
    <source>
        <dbReference type="PROSITE" id="PS50135"/>
    </source>
</evidence>
<reference evidence="7 8" key="1">
    <citation type="submission" date="2016-07" db="EMBL/GenBank/DDBJ databases">
        <title>Pervasive Adenine N6-methylation of Active Genes in Fungi.</title>
        <authorList>
            <consortium name="DOE Joint Genome Institute"/>
            <person name="Mondo S.J."/>
            <person name="Dannebaum R.O."/>
            <person name="Kuo R.C."/>
            <person name="Labutti K."/>
            <person name="Haridas S."/>
            <person name="Kuo A."/>
            <person name="Salamov A."/>
            <person name="Ahrendt S.R."/>
            <person name="Lipzen A."/>
            <person name="Sullivan W."/>
            <person name="Andreopoulos W.B."/>
            <person name="Clum A."/>
            <person name="Lindquist E."/>
            <person name="Daum C."/>
            <person name="Ramamoorthy G.K."/>
            <person name="Gryganskyi A."/>
            <person name="Culley D."/>
            <person name="Magnuson J.K."/>
            <person name="James T.Y."/>
            <person name="O'Malley M.A."/>
            <person name="Stajich J.E."/>
            <person name="Spatafora J.W."/>
            <person name="Visel A."/>
            <person name="Grigoriev I.V."/>
        </authorList>
    </citation>
    <scope>NUCLEOTIDE SEQUENCE [LARGE SCALE GENOMIC DNA]</scope>
    <source>
        <strain evidence="7 8">NRRL 3116</strain>
    </source>
</reference>
<dbReference type="Pfam" id="PF00569">
    <property type="entry name" value="ZZ"/>
    <property type="match status" value="3"/>
</dbReference>
<feature type="region of interest" description="Disordered" evidence="5">
    <location>
        <begin position="297"/>
        <end position="341"/>
    </location>
</feature>
<name>A0A1Y2G8H0_9FUNG</name>
<feature type="region of interest" description="Disordered" evidence="5">
    <location>
        <begin position="53"/>
        <end position="74"/>
    </location>
</feature>
<accession>A0A1Y2G8H0</accession>
<dbReference type="Proteomes" id="UP000193648">
    <property type="component" value="Unassembled WGS sequence"/>
</dbReference>
<gene>
    <name evidence="7" type="ORF">BCR41DRAFT_363067</name>
</gene>
<dbReference type="OrthoDB" id="2436355at2759"/>
<evidence type="ECO:0000313" key="8">
    <source>
        <dbReference type="Proteomes" id="UP000193648"/>
    </source>
</evidence>
<feature type="compositionally biased region" description="Basic and acidic residues" evidence="5">
    <location>
        <begin position="53"/>
        <end position="64"/>
    </location>
</feature>
<keyword evidence="8" id="KW-1185">Reference proteome</keyword>
<keyword evidence="2 4" id="KW-0863">Zinc-finger</keyword>
<feature type="domain" description="ZZ-type" evidence="6">
    <location>
        <begin position="214"/>
        <end position="267"/>
    </location>
</feature>
<feature type="domain" description="ZZ-type" evidence="6">
    <location>
        <begin position="83"/>
        <end position="135"/>
    </location>
</feature>
<evidence type="ECO:0000256" key="5">
    <source>
        <dbReference type="SAM" id="MobiDB-lite"/>
    </source>
</evidence>
<dbReference type="InterPro" id="IPR052260">
    <property type="entry name" value="Autophagy_Rcpt_SigReg"/>
</dbReference>
<evidence type="ECO:0000256" key="1">
    <source>
        <dbReference type="ARBA" id="ARBA00022723"/>
    </source>
</evidence>
<dbReference type="CDD" id="cd02340">
    <property type="entry name" value="ZZ_NBR1_like"/>
    <property type="match status" value="2"/>
</dbReference>
<evidence type="ECO:0000313" key="7">
    <source>
        <dbReference type="EMBL" id="ORZ04229.1"/>
    </source>
</evidence>
<keyword evidence="1" id="KW-0479">Metal-binding</keyword>
<evidence type="ECO:0000256" key="4">
    <source>
        <dbReference type="PROSITE-ProRule" id="PRU00228"/>
    </source>
</evidence>